<accession>A0A6J7PLV1</accession>
<organism evidence="7">
    <name type="scientific">freshwater metagenome</name>
    <dbReference type="NCBI Taxonomy" id="449393"/>
    <lineage>
        <taxon>unclassified sequences</taxon>
        <taxon>metagenomes</taxon>
        <taxon>ecological metagenomes</taxon>
    </lineage>
</organism>
<evidence type="ECO:0000256" key="2">
    <source>
        <dbReference type="ARBA" id="ARBA00022475"/>
    </source>
</evidence>
<sequence>MTILLILYVASFTLPLLLPSWRVAVMALGVQGLLLAMIMAAGHGPWSWQMTSEFAALLAIRTFFVPGYLLKRMHGHDTDAEFSLVPHRMSRWLMVLGILTLAFFFGNRMCPEDPDEAMQAGAAAGAILIGLMVLANQDHPLGQIIGLFIFEGGVTLTELLSPHAMPFPVQVGLSVVSVFLVLVCGQYLSRIMALDNREMTGKELG</sequence>
<dbReference type="PANTHER" id="PTHR38601">
    <property type="entry name" value="HYDROGENASE-4 COMPONENT E"/>
    <property type="match status" value="1"/>
</dbReference>
<evidence type="ECO:0000256" key="3">
    <source>
        <dbReference type="ARBA" id="ARBA00022692"/>
    </source>
</evidence>
<proteinExistence type="predicted"/>
<keyword evidence="4 6" id="KW-1133">Transmembrane helix</keyword>
<feature type="transmembrane region" description="Helical" evidence="6">
    <location>
        <begin position="117"/>
        <end position="134"/>
    </location>
</feature>
<dbReference type="PANTHER" id="PTHR38601:SF1">
    <property type="entry name" value="HYDROGENASE-4 COMPONENT E"/>
    <property type="match status" value="1"/>
</dbReference>
<dbReference type="GO" id="GO:0005886">
    <property type="term" value="C:plasma membrane"/>
    <property type="evidence" value="ECO:0007669"/>
    <property type="project" value="UniProtKB-SubCell"/>
</dbReference>
<name>A0A6J7PLV1_9ZZZZ</name>
<dbReference type="AlphaFoldDB" id="A0A6J7PLV1"/>
<protein>
    <submittedName>
        <fullName evidence="7">Unannotated protein</fullName>
    </submittedName>
</protein>
<keyword evidence="3 6" id="KW-0812">Transmembrane</keyword>
<dbReference type="EMBL" id="CAFBOZ010000129">
    <property type="protein sequence ID" value="CAB5006158.1"/>
    <property type="molecule type" value="Genomic_DNA"/>
</dbReference>
<evidence type="ECO:0000256" key="4">
    <source>
        <dbReference type="ARBA" id="ARBA00022989"/>
    </source>
</evidence>
<feature type="transmembrane region" description="Helical" evidence="6">
    <location>
        <begin position="46"/>
        <end position="69"/>
    </location>
</feature>
<reference evidence="7" key="1">
    <citation type="submission" date="2020-05" db="EMBL/GenBank/DDBJ databases">
        <authorList>
            <person name="Chiriac C."/>
            <person name="Salcher M."/>
            <person name="Ghai R."/>
            <person name="Kavagutti S V."/>
        </authorList>
    </citation>
    <scope>NUCLEOTIDE SEQUENCE</scope>
</reference>
<gene>
    <name evidence="7" type="ORF">UFOPK3992_00995</name>
</gene>
<feature type="transmembrane region" description="Helical" evidence="6">
    <location>
        <begin position="167"/>
        <end position="189"/>
    </location>
</feature>
<keyword evidence="5 6" id="KW-0472">Membrane</keyword>
<evidence type="ECO:0000256" key="1">
    <source>
        <dbReference type="ARBA" id="ARBA00004651"/>
    </source>
</evidence>
<evidence type="ECO:0000256" key="5">
    <source>
        <dbReference type="ARBA" id="ARBA00023136"/>
    </source>
</evidence>
<evidence type="ECO:0000313" key="7">
    <source>
        <dbReference type="EMBL" id="CAB5006158.1"/>
    </source>
</evidence>
<feature type="transmembrane region" description="Helical" evidence="6">
    <location>
        <begin position="89"/>
        <end position="105"/>
    </location>
</feature>
<comment type="subcellular location">
    <subcellularLocation>
        <location evidence="1">Cell membrane</location>
        <topology evidence="1">Multi-pass membrane protein</topology>
    </subcellularLocation>
</comment>
<feature type="transmembrane region" description="Helical" evidence="6">
    <location>
        <begin position="141"/>
        <end position="161"/>
    </location>
</feature>
<keyword evidence="2" id="KW-1003">Cell membrane</keyword>
<evidence type="ECO:0000256" key="6">
    <source>
        <dbReference type="SAM" id="Phobius"/>
    </source>
</evidence>
<dbReference type="InterPro" id="IPR038730">
    <property type="entry name" value="HyfE-like"/>
</dbReference>